<sequence length="970" mass="108596">MNRLKSVCAVVLTFALIFSLFPVNSLALEKGKSTLVIIHYKEDKTSEKDWNLWLWANGPDYFPNKAHAFNGEDAYGKIAAYEFPVDQPEKIGFIVRDDSWNKDPGSENDRFITKDMIKDGVAEVWIESGSKEVSPVNPTGGSDVEDVNTNIHYYRYDNDYDKYGVWAWPNAQDGKRFEFNGQDEFGAVANVTLTNTTKERLVGIIPHIEGWSEKDGADRFYYAGAKDIWLIEGDQTIYYNKPDIDRTPKFTSFLADDFKTMTLKTNSPITAEDVKALTFKGLVNPVVKQVDAKTLEVTVTSDIDLANVVTVSHPVFGEGILEAGKVLRSGAFDQKYAYDGKLGTVYQKSKTTFRVWAPTAQAVELELYKLPKKQAATTKDIVRKVKMVRGDRGVFSVTVKGDLDGTGYTYEVKHAKDTTRAVDPYATAVAVNGDQGVVVDLNETDPKRWTKTKMPLKEATDAIIYETHVRDLSMFDVTGTTYDSGIKQKGKYLGVIEPGTRLLKDGKKTKTKTGLDHLKELGITHVQFIPVYDFNTASVDETNPLKTYNWGYDPKNYNAPEGSYATNAYDPKVRIKEMKQMIQGLHDNGLRAVMDVVYNHMFDAKASNLDKIVPGYYYRYTEGGDLANGTGVGNDTASERKMMHKLIVDSVDYWAKEYHWDGFRFDLMGIHDIKTMNAVKRTTTKIDPSILVFGEGWSLGTPLPEAEKANQTNAKQMPGIAHFNDNLRDALKGSVFEDTEAGFVNGKTGLETRIKRGIVGEIAYNKEITGFTAEPDQAITYVEAHDNHTLWDKLNLTNPQDTDATKTKMHRLASSILLTSQGTTFIHAGQDFMRTKGGDHNSYKSPDSVNQLDWKLKMDRQADVDYMKGLIQVRKANPALHLGSAKDIRRYLTFKEAPEQVVAYELADEAPQQKTDLYVVHNAKRQAVKMTLPKGTWNVIVDGKTAGTKTLKKVSGSLTVDPLSSYVLKK</sequence>
<dbReference type="InterPro" id="IPR013784">
    <property type="entry name" value="Carb-bd-like_fold"/>
</dbReference>
<name>A0A0B5JT51_9BACL</name>
<evidence type="ECO:0000256" key="9">
    <source>
        <dbReference type="ARBA" id="ARBA00031076"/>
    </source>
</evidence>
<evidence type="ECO:0000256" key="3">
    <source>
        <dbReference type="ARBA" id="ARBA00022801"/>
    </source>
</evidence>
<dbReference type="InterPro" id="IPR017853">
    <property type="entry name" value="GH"/>
</dbReference>
<dbReference type="GO" id="GO:0030246">
    <property type="term" value="F:carbohydrate binding"/>
    <property type="evidence" value="ECO:0007669"/>
    <property type="project" value="InterPro"/>
</dbReference>
<dbReference type="Pfam" id="PF03714">
    <property type="entry name" value="PUD"/>
    <property type="match status" value="2"/>
</dbReference>
<dbReference type="SMART" id="SM00642">
    <property type="entry name" value="Aamy"/>
    <property type="match status" value="1"/>
</dbReference>
<proteinExistence type="inferred from homology"/>
<evidence type="ECO:0000313" key="11">
    <source>
        <dbReference type="EMBL" id="AJG04842.1"/>
    </source>
</evidence>
<accession>A0A0B5JT51</accession>
<dbReference type="SUPFAM" id="SSF49452">
    <property type="entry name" value="Starch-binding domain-like"/>
    <property type="match status" value="2"/>
</dbReference>
<evidence type="ECO:0000256" key="8">
    <source>
        <dbReference type="ARBA" id="ARBA00029618"/>
    </source>
</evidence>
<comment type="catalytic activity">
    <reaction evidence="6">
        <text>Hydrolysis of (1-&gt;6)-alpha-D-glucosidic linkages in pullulan, amylopectin and glycogen, and in the alpha- and beta-limit dextrins of amylopectin and glycogen.</text>
        <dbReference type="EC" id="3.2.1.41"/>
    </reaction>
</comment>
<dbReference type="Pfam" id="PF00128">
    <property type="entry name" value="Alpha-amylase"/>
    <property type="match status" value="1"/>
</dbReference>
<keyword evidence="4" id="KW-0106">Calcium</keyword>
<evidence type="ECO:0000256" key="7">
    <source>
        <dbReference type="ARBA" id="ARBA00024062"/>
    </source>
</evidence>
<dbReference type="Gene3D" id="3.20.20.80">
    <property type="entry name" value="Glycosidases"/>
    <property type="match status" value="1"/>
</dbReference>
<evidence type="ECO:0000256" key="4">
    <source>
        <dbReference type="ARBA" id="ARBA00022837"/>
    </source>
</evidence>
<dbReference type="Gene3D" id="2.60.40.1110">
    <property type="match status" value="2"/>
</dbReference>
<dbReference type="Pfam" id="PF02922">
    <property type="entry name" value="CBM_48"/>
    <property type="match status" value="1"/>
</dbReference>
<comment type="similarity">
    <text evidence="1">Belongs to the glycosyl hydrolase 13 family.</text>
</comment>
<evidence type="ECO:0000256" key="2">
    <source>
        <dbReference type="ARBA" id="ARBA00022729"/>
    </source>
</evidence>
<dbReference type="CDD" id="cd10315">
    <property type="entry name" value="CBM41_pullulanase"/>
    <property type="match status" value="2"/>
</dbReference>
<dbReference type="NCBIfam" id="TIGR02104">
    <property type="entry name" value="pulA_typeI"/>
    <property type="match status" value="1"/>
</dbReference>
<dbReference type="InterPro" id="IPR049117">
    <property type="entry name" value="pulA_all-beta"/>
</dbReference>
<dbReference type="Pfam" id="PF21653">
    <property type="entry name" value="pulA_all-beta"/>
    <property type="match status" value="1"/>
</dbReference>
<dbReference type="AlphaFoldDB" id="A0A0B5JT51"/>
<keyword evidence="5 11" id="KW-0326">Glycosidase</keyword>
<dbReference type="SUPFAM" id="SSF81296">
    <property type="entry name" value="E set domains"/>
    <property type="match status" value="1"/>
</dbReference>
<reference evidence="11" key="1">
    <citation type="submission" date="2014-10" db="EMBL/GenBank/DDBJ databases">
        <authorList>
            <person name="Rajaei S."/>
            <person name="Shahbani Zahiri H."/>
        </authorList>
    </citation>
    <scope>NUCLEOTIDE SEQUENCE</scope>
    <source>
        <strain evidence="11">Sh3</strain>
    </source>
</reference>
<dbReference type="InterPro" id="IPR005323">
    <property type="entry name" value="CBM41_pullulanase"/>
</dbReference>
<dbReference type="InterPro" id="IPR013783">
    <property type="entry name" value="Ig-like_fold"/>
</dbReference>
<dbReference type="SUPFAM" id="SSF51445">
    <property type="entry name" value="(Trans)glycosidases"/>
    <property type="match status" value="1"/>
</dbReference>
<evidence type="ECO:0000256" key="5">
    <source>
        <dbReference type="ARBA" id="ARBA00023295"/>
    </source>
</evidence>
<evidence type="ECO:0000256" key="6">
    <source>
        <dbReference type="ARBA" id="ARBA00023965"/>
    </source>
</evidence>
<dbReference type="GO" id="GO:0005975">
    <property type="term" value="P:carbohydrate metabolic process"/>
    <property type="evidence" value="ECO:0007669"/>
    <property type="project" value="InterPro"/>
</dbReference>
<dbReference type="InterPro" id="IPR013780">
    <property type="entry name" value="Glyco_hydro_b"/>
</dbReference>
<keyword evidence="2" id="KW-0732">Signal</keyword>
<evidence type="ECO:0000256" key="1">
    <source>
        <dbReference type="ARBA" id="ARBA00008061"/>
    </source>
</evidence>
<dbReference type="InterPro" id="IPR004193">
    <property type="entry name" value="Glyco_hydro_13_N"/>
</dbReference>
<dbReference type="InterPro" id="IPR011840">
    <property type="entry name" value="PulA_typeI"/>
</dbReference>
<dbReference type="Gene3D" id="2.60.40.1180">
    <property type="entry name" value="Golgi alpha-mannosidase II"/>
    <property type="match status" value="1"/>
</dbReference>
<dbReference type="CDD" id="cd02860">
    <property type="entry name" value="E_set_Pullulanase"/>
    <property type="match status" value="1"/>
</dbReference>
<dbReference type="EMBL" id="KM948589">
    <property type="protein sequence ID" value="AJG04842.1"/>
    <property type="molecule type" value="Genomic_DNA"/>
</dbReference>
<protein>
    <recommendedName>
        <fullName evidence="7">pullulanase</fullName>
        <ecNumber evidence="7">3.2.1.41</ecNumber>
    </recommendedName>
    <alternativeName>
        <fullName evidence="8">Alpha-dextrin endo-1,6-alpha-glucosidase</fullName>
    </alternativeName>
    <alternativeName>
        <fullName evidence="9">Pullulan 6-glucanohydrolase</fullName>
    </alternativeName>
</protein>
<organism evidence="11">
    <name type="scientific">Exiguobacterium sp. Sh3</name>
    <dbReference type="NCBI Taxonomy" id="871594"/>
    <lineage>
        <taxon>Bacteria</taxon>
        <taxon>Bacillati</taxon>
        <taxon>Bacillota</taxon>
        <taxon>Bacilli</taxon>
        <taxon>Bacillales</taxon>
        <taxon>Bacillales Family XII. Incertae Sedis</taxon>
        <taxon>Exiguobacterium</taxon>
    </lineage>
</organism>
<dbReference type="PANTHER" id="PTHR43002">
    <property type="entry name" value="GLYCOGEN DEBRANCHING ENZYME"/>
    <property type="match status" value="1"/>
</dbReference>
<keyword evidence="3 11" id="KW-0378">Hydrolase</keyword>
<feature type="domain" description="Glycosyl hydrolase family 13 catalytic" evidence="10">
    <location>
        <begin position="500"/>
        <end position="874"/>
    </location>
</feature>
<evidence type="ECO:0000259" key="10">
    <source>
        <dbReference type="SMART" id="SM00642"/>
    </source>
</evidence>
<dbReference type="CDD" id="cd11341">
    <property type="entry name" value="AmyAc_Pullulanase_LD-like"/>
    <property type="match status" value="1"/>
</dbReference>
<dbReference type="InterPro" id="IPR006047">
    <property type="entry name" value="GH13_cat_dom"/>
</dbReference>
<dbReference type="BRENDA" id="3.2.1.41">
    <property type="organism ID" value="13631"/>
</dbReference>
<dbReference type="EC" id="3.2.1.41" evidence="7"/>
<dbReference type="InterPro" id="IPR014756">
    <property type="entry name" value="Ig_E-set"/>
</dbReference>
<dbReference type="Gene3D" id="2.60.40.10">
    <property type="entry name" value="Immunoglobulins"/>
    <property type="match status" value="1"/>
</dbReference>
<dbReference type="GO" id="GO:0051060">
    <property type="term" value="F:pullulanase activity"/>
    <property type="evidence" value="ECO:0007669"/>
    <property type="project" value="UniProtKB-EC"/>
</dbReference>